<name>A0AAE0FT69_9CHLO</name>
<evidence type="ECO:0000313" key="2">
    <source>
        <dbReference type="EMBL" id="KAK3265163.1"/>
    </source>
</evidence>
<dbReference type="GO" id="GO:0005634">
    <property type="term" value="C:nucleus"/>
    <property type="evidence" value="ECO:0007669"/>
    <property type="project" value="TreeGrafter"/>
</dbReference>
<organism evidence="2 3">
    <name type="scientific">Cymbomonas tetramitiformis</name>
    <dbReference type="NCBI Taxonomy" id="36881"/>
    <lineage>
        <taxon>Eukaryota</taxon>
        <taxon>Viridiplantae</taxon>
        <taxon>Chlorophyta</taxon>
        <taxon>Pyramimonadophyceae</taxon>
        <taxon>Pyramimonadales</taxon>
        <taxon>Pyramimonadaceae</taxon>
        <taxon>Cymbomonas</taxon>
    </lineage>
</organism>
<dbReference type="EMBL" id="LGRX02014094">
    <property type="protein sequence ID" value="KAK3265163.1"/>
    <property type="molecule type" value="Genomic_DNA"/>
</dbReference>
<sequence length="544" mass="60240">MLFRTKWAAQAVKNGVISSREASTRVLQKYGVQLHFSTICKAAAKLKVVTPEKPGRKSFIPPHAEKDLWEFICALRAMKVPVYKQTVCSYANELIAGTSIEDLFAHGVVDNNWYYGFLDRFHMKTGNARPLELQRGKWCTTANMKAHYDVVAHALVDGNLAVWNPDWVEDDPDSCMVHITKPDRLFSSDETRLTMDCTDRSKSRQERIVNTGKDDGGEVLVNKGGGAGTGVGGSFANGHSTPPLFIFGGTDTYDAHWTVGAPRSTIVDPTGRGYPATFSANKKDGMNHALSLQYLRRILWRCCFRIAVHTPQNPIGVICDGHGSHLSCELLSYCREVGVIVLLRPPHTTSISQGEDVVNFSKLKPLFRTAKARRLLAKLDETRSPYLSMADMMVCVAPGWMEAFNEENNRKAWAAIGIQPFTRRRCHVRDKGPMTCDASFAVVEEASRKKQAAAEDTLSRKREAAVKELVKAGKYAKLAEGARAKLHVARNHVQHSKLVKDELLGILRAMGQTPASCARKGDLELQLQELLGQPGKNGPCGYIF</sequence>
<feature type="domain" description="DDE-1" evidence="1">
    <location>
        <begin position="237"/>
        <end position="413"/>
    </location>
</feature>
<dbReference type="InterPro" id="IPR004875">
    <property type="entry name" value="DDE_SF_endonuclease_dom"/>
</dbReference>
<dbReference type="Proteomes" id="UP001190700">
    <property type="component" value="Unassembled WGS sequence"/>
</dbReference>
<evidence type="ECO:0000313" key="3">
    <source>
        <dbReference type="Proteomes" id="UP001190700"/>
    </source>
</evidence>
<dbReference type="GO" id="GO:0003677">
    <property type="term" value="F:DNA binding"/>
    <property type="evidence" value="ECO:0007669"/>
    <property type="project" value="TreeGrafter"/>
</dbReference>
<dbReference type="AlphaFoldDB" id="A0AAE0FT69"/>
<reference evidence="2 3" key="1">
    <citation type="journal article" date="2015" name="Genome Biol. Evol.">
        <title>Comparative Genomics of a Bacterivorous Green Alga Reveals Evolutionary Causalities and Consequences of Phago-Mixotrophic Mode of Nutrition.</title>
        <authorList>
            <person name="Burns J.A."/>
            <person name="Paasch A."/>
            <person name="Narechania A."/>
            <person name="Kim E."/>
        </authorList>
    </citation>
    <scope>NUCLEOTIDE SEQUENCE [LARGE SCALE GENOMIC DNA]</scope>
    <source>
        <strain evidence="2 3">PLY_AMNH</strain>
    </source>
</reference>
<proteinExistence type="predicted"/>
<dbReference type="PANTHER" id="PTHR19303:SF74">
    <property type="entry name" value="POGO TRANSPOSABLE ELEMENT WITH KRAB DOMAIN"/>
    <property type="match status" value="1"/>
</dbReference>
<keyword evidence="3" id="KW-1185">Reference proteome</keyword>
<dbReference type="Pfam" id="PF03184">
    <property type="entry name" value="DDE_1"/>
    <property type="match status" value="1"/>
</dbReference>
<evidence type="ECO:0000259" key="1">
    <source>
        <dbReference type="Pfam" id="PF03184"/>
    </source>
</evidence>
<gene>
    <name evidence="2" type="ORF">CYMTET_26140</name>
</gene>
<protein>
    <recommendedName>
        <fullName evidence="1">DDE-1 domain-containing protein</fullName>
    </recommendedName>
</protein>
<dbReference type="PANTHER" id="PTHR19303">
    <property type="entry name" value="TRANSPOSON"/>
    <property type="match status" value="1"/>
</dbReference>
<dbReference type="InterPro" id="IPR050863">
    <property type="entry name" value="CenT-Element_Derived"/>
</dbReference>
<comment type="caution">
    <text evidence="2">The sequence shown here is derived from an EMBL/GenBank/DDBJ whole genome shotgun (WGS) entry which is preliminary data.</text>
</comment>
<accession>A0AAE0FT69</accession>